<proteinExistence type="predicted"/>
<keyword evidence="2" id="KW-0472">Membrane</keyword>
<dbReference type="KEGG" id="bvk:117230499"/>
<feature type="region of interest" description="Disordered" evidence="1">
    <location>
        <begin position="153"/>
        <end position="173"/>
    </location>
</feature>
<gene>
    <name evidence="4" type="primary">LOC117230499</name>
</gene>
<evidence type="ECO:0000313" key="4">
    <source>
        <dbReference type="RefSeq" id="XP_033343936.1"/>
    </source>
</evidence>
<dbReference type="Proteomes" id="UP000504631">
    <property type="component" value="Unplaced"/>
</dbReference>
<feature type="transmembrane region" description="Helical" evidence="2">
    <location>
        <begin position="37"/>
        <end position="56"/>
    </location>
</feature>
<keyword evidence="3" id="KW-1185">Reference proteome</keyword>
<dbReference type="AlphaFoldDB" id="A0A6J3JUC9"/>
<feature type="transmembrane region" description="Helical" evidence="2">
    <location>
        <begin position="92"/>
        <end position="109"/>
    </location>
</feature>
<evidence type="ECO:0000256" key="1">
    <source>
        <dbReference type="SAM" id="MobiDB-lite"/>
    </source>
</evidence>
<evidence type="ECO:0000256" key="2">
    <source>
        <dbReference type="SAM" id="Phobius"/>
    </source>
</evidence>
<evidence type="ECO:0000313" key="3">
    <source>
        <dbReference type="Proteomes" id="UP000504631"/>
    </source>
</evidence>
<feature type="compositionally biased region" description="Basic and acidic residues" evidence="1">
    <location>
        <begin position="163"/>
        <end position="173"/>
    </location>
</feature>
<accession>A0A6J3JUC9</accession>
<dbReference type="RefSeq" id="XP_033343936.1">
    <property type="nucleotide sequence ID" value="XM_033488045.1"/>
</dbReference>
<organism evidence="3 4">
    <name type="scientific">Bombus vosnesenskii</name>
    <dbReference type="NCBI Taxonomy" id="207650"/>
    <lineage>
        <taxon>Eukaryota</taxon>
        <taxon>Metazoa</taxon>
        <taxon>Ecdysozoa</taxon>
        <taxon>Arthropoda</taxon>
        <taxon>Hexapoda</taxon>
        <taxon>Insecta</taxon>
        <taxon>Pterygota</taxon>
        <taxon>Neoptera</taxon>
        <taxon>Endopterygota</taxon>
        <taxon>Hymenoptera</taxon>
        <taxon>Apocrita</taxon>
        <taxon>Aculeata</taxon>
        <taxon>Apoidea</taxon>
        <taxon>Anthophila</taxon>
        <taxon>Apidae</taxon>
        <taxon>Bombus</taxon>
        <taxon>Pyrobombus</taxon>
    </lineage>
</organism>
<keyword evidence="2" id="KW-1133">Transmembrane helix</keyword>
<dbReference type="GeneID" id="117230499"/>
<protein>
    <submittedName>
        <fullName evidence="4">Uncharacterized protein LOC117230499</fullName>
    </submittedName>
</protein>
<feature type="compositionally biased region" description="Basic residues" evidence="1">
    <location>
        <begin position="153"/>
        <end position="162"/>
    </location>
</feature>
<keyword evidence="2" id="KW-0812">Transmembrane</keyword>
<sequence>MKNRMSNASQEFVEFFSRVACWIWETIEKLFDIILDFLARIIELILAVMNLIFQVICFLRDLCIEAMQTFANVFRGIVNVVSNISCEEVEDFVSACIVVLLWIVAFKLVRNLLQNSRIAAFLKPRHTSLNINDNNKVERLELGVCPAQRRTGKRINRRNGKRPRTDPKQEFND</sequence>
<name>A0A6J3JUC9_9HYME</name>
<reference evidence="4" key="1">
    <citation type="submission" date="2025-08" db="UniProtKB">
        <authorList>
            <consortium name="RefSeq"/>
        </authorList>
    </citation>
    <scope>IDENTIFICATION</scope>
    <source>
        <tissue evidence="4">Muscle</tissue>
    </source>
</reference>